<feature type="region of interest" description="Disordered" evidence="1">
    <location>
        <begin position="1460"/>
        <end position="1479"/>
    </location>
</feature>
<proteinExistence type="predicted"/>
<keyword evidence="3" id="KW-1185">Reference proteome</keyword>
<evidence type="ECO:0000313" key="3">
    <source>
        <dbReference type="Proteomes" id="UP000001628"/>
    </source>
</evidence>
<dbReference type="Proteomes" id="UP000001628">
    <property type="component" value="Unassembled WGS sequence"/>
</dbReference>
<dbReference type="eggNOG" id="ENOG502QVDP">
    <property type="taxonomic scope" value="Eukaryota"/>
</dbReference>
<accession>C1GJR8</accession>
<feature type="region of interest" description="Disordered" evidence="1">
    <location>
        <begin position="76"/>
        <end position="98"/>
    </location>
</feature>
<dbReference type="VEuPathDB" id="FungiDB:PADG_07504"/>
<protein>
    <submittedName>
        <fullName evidence="2">Uncharacterized protein</fullName>
    </submittedName>
</protein>
<feature type="region of interest" description="Disordered" evidence="1">
    <location>
        <begin position="113"/>
        <end position="144"/>
    </location>
</feature>
<dbReference type="KEGG" id="pbn:PADG_07504"/>
<dbReference type="HOGENOM" id="CLU_001347_0_0_1"/>
<evidence type="ECO:0000313" key="2">
    <source>
        <dbReference type="EMBL" id="EEH42684.2"/>
    </source>
</evidence>
<dbReference type="GeneID" id="22585984"/>
<reference evidence="2 3" key="1">
    <citation type="journal article" date="2011" name="PLoS Genet.">
        <title>Comparative genomic analysis of human fungal pathogens causing paracoccidioidomycosis.</title>
        <authorList>
            <person name="Desjardins C.A."/>
            <person name="Champion M.D."/>
            <person name="Holder J.W."/>
            <person name="Muszewska A."/>
            <person name="Goldberg J."/>
            <person name="Bailao A.M."/>
            <person name="Brigido M.M."/>
            <person name="Ferreira M.E."/>
            <person name="Garcia A.M."/>
            <person name="Grynberg M."/>
            <person name="Gujja S."/>
            <person name="Heiman D.I."/>
            <person name="Henn M.R."/>
            <person name="Kodira C.D."/>
            <person name="Leon-Narvaez H."/>
            <person name="Longo L.V."/>
            <person name="Ma L.J."/>
            <person name="Malavazi I."/>
            <person name="Matsuo A.L."/>
            <person name="Morais F.V."/>
            <person name="Pereira M."/>
            <person name="Rodriguez-Brito S."/>
            <person name="Sakthikumar S."/>
            <person name="Salem-Izacc S.M."/>
            <person name="Sykes S.M."/>
            <person name="Teixeira M.M."/>
            <person name="Vallejo M.C."/>
            <person name="Walter M.E."/>
            <person name="Yandava C."/>
            <person name="Young S."/>
            <person name="Zeng Q."/>
            <person name="Zucker J."/>
            <person name="Felipe M.S."/>
            <person name="Goldman G.H."/>
            <person name="Haas B.J."/>
            <person name="McEwen J.G."/>
            <person name="Nino-Vega G."/>
            <person name="Puccia R."/>
            <person name="San-Blas G."/>
            <person name="Soares C.M."/>
            <person name="Birren B.W."/>
            <person name="Cuomo C.A."/>
        </authorList>
    </citation>
    <scope>NUCLEOTIDE SEQUENCE [LARGE SCALE GENOMIC DNA]</scope>
    <source>
        <strain evidence="2 3">Pb18</strain>
    </source>
</reference>
<gene>
    <name evidence="2" type="ORF">PADG_07504</name>
</gene>
<dbReference type="EMBL" id="KN275967">
    <property type="protein sequence ID" value="EEH42684.2"/>
    <property type="molecule type" value="Genomic_DNA"/>
</dbReference>
<sequence>MPPDRPWKDDQYPTCLSSIGSGLRDSHKYVAFLHVNLLTLSPYFTTRKLDTDLFAHYHCLCGLLCLALPPSPVEPPSRCNSPSPCKEDPAPPKPSPSISSVVSIPLGHVFPGTHTTVPLPSGKPGFPELNSQLPNSKPPPSLRSIQQDVPADIPKDVSQETPITSAKAPVTFDGTAGVDFGVSLPQFAAQFRLKQHQEAQKRSLLQRLRNSHISICLSSRLLRLGAISHKGLVESFKHGEKSSFISIYNTIHDIREACDPSSTSATATSFSSSSSRTANSILGRDSLFRLTGTSTFDSEIRHRPYSFVHQLTPTSREHLLEILTLVRTDPQFLFERIGNLLPAQLSSLVPAVYSLEVSDSVLPLTSRGRTAATQPLFSNKRATAAAHSTAFKEHALGFERTDPLSSLVFNCFASSGCSDSHEARLRLDVWSSTCAKLVSYGGSSHYSFVGHLLSAWSTSTEWKVKPKFEIYLMDVLQKGAFLLEYPENHRRLASGGGGGARDGSELPDPLRTGVAEEFFHSAVCHLFEVLDGPDGGFPFGALEFGNAILAKLGMTESRTRALEYIFFQWFFCKYLHNALSFPESNGLLLDFHISKDARERLLGQISLRAQSQVLRVLHSLPQFSIANAGIRIHVDNMLSHLCNPIPTSHVNPNPPAASSAMEGNLPERFLLLCPTDIMTILDVLFPKAPPAFFHSPEPFHHQSIPPSPTSSFSSRNDRPNRVFGPNLFQGRIDTLSSTAKTVFTTEMSFQDATRTYTVPSSNSVSPVSPQNSLARIADRIRYELSEINESEDRPTMGHPSSEDWALISISNGGNTLELTPSFDQELETTQVFFCDESGSRSRLPKADDDQEMLQDAIVKLIDDFESLDGFFSYDPISSPTTGTTEPSLKLKFAQAMNYCHSHADFVGAHYWWNASRLLQKSYPMFWATRNHSKLLNPMYLSLKKSIERSSAVIKSCESRIVDLKPAMSRLRSMTKNIMTGLAKLRNKMWYMTDVKNSLRYEEAKSVALALQTMAGPQSVSPIPEPKQSRYGSRTLGASFLQKPEIQTMNAMKAPGSQGGRSKLSDEQVDMTRKWLQRSGIDNFCKGEERIHRFCLEIKTAVGKLVGDTMYETPVLWSSELYQKERSIYDASGARTVTGLSASNIRPSSIASEESLYQPPSSIGAGMSSRPFDHHILSVNEAPSIVSKSSFQSLASERWRSGRDAACGDTSSIGDSPGRAISTSASDSTFWSPMHTQAQSTTSASSFHSQLPSMFDDVLTSRRTERNVHGKVAFLDELRQTLTSLLLSDLGSPVWSCGSETDAWFSIYLNQPRIQRQMERRARLERFLEECASGTDESDGKSSSISHRLRRSKSADAILLRVVNAHAETDRRTPTPTQSLYLKETPDDTFDFAYESVFRQLMDRFSRQSNPYTKLKALQDLRSLVISSLISAYDNQAVVGVGASNGTSSAQTGSNCFQHNSLSEGSRFQPSQPPFPQVDSRNQTPYSPMCGSMTSCHSSFATYTPSESEIIIAMRDLIQSMQPKTLFRDLQFISAFIPSEILNKSASGTAFLQFGLAAFALKDDVCNSMVEIADSIVSQELSKRQQRHHHHNHQHHHTELSHFAVSNFDTSTPALEDAKWMWINTAREGNPVAQRELAILYLTHPEILPRVTLPLTMPRDTFKAEMMYRRDGDSKSDPQSMCLALHWMQLSASGGDELARNRLREREEFDLIA</sequence>
<dbReference type="OMA" id="KMWTITA"/>
<evidence type="ECO:0000256" key="1">
    <source>
        <dbReference type="SAM" id="MobiDB-lite"/>
    </source>
</evidence>
<feature type="region of interest" description="Disordered" evidence="1">
    <location>
        <begin position="696"/>
        <end position="716"/>
    </location>
</feature>
<name>C1GJR8_PARBD</name>
<organism evidence="2 3">
    <name type="scientific">Paracoccidioides brasiliensis (strain Pb18)</name>
    <dbReference type="NCBI Taxonomy" id="502780"/>
    <lineage>
        <taxon>Eukaryota</taxon>
        <taxon>Fungi</taxon>
        <taxon>Dikarya</taxon>
        <taxon>Ascomycota</taxon>
        <taxon>Pezizomycotina</taxon>
        <taxon>Eurotiomycetes</taxon>
        <taxon>Eurotiomycetidae</taxon>
        <taxon>Onygenales</taxon>
        <taxon>Ajellomycetaceae</taxon>
        <taxon>Paracoccidioides</taxon>
    </lineage>
</organism>
<dbReference type="RefSeq" id="XP_010762765.1">
    <property type="nucleotide sequence ID" value="XM_010764463.1"/>
</dbReference>
<dbReference type="PANTHER" id="PTHR42064:SF1">
    <property type="entry name" value="YALI0F28677P"/>
    <property type="match status" value="1"/>
</dbReference>
<dbReference type="PANTHER" id="PTHR42064">
    <property type="entry name" value="YALI0F28677P"/>
    <property type="match status" value="1"/>
</dbReference>
<dbReference type="InParanoid" id="C1GJR8"/>
<dbReference type="STRING" id="502780.C1GJR8"/>
<dbReference type="OrthoDB" id="3548913at2759"/>